<dbReference type="GO" id="GO:0005886">
    <property type="term" value="C:plasma membrane"/>
    <property type="evidence" value="ECO:0007669"/>
    <property type="project" value="UniProtKB-SubCell"/>
</dbReference>
<evidence type="ECO:0000313" key="11">
    <source>
        <dbReference type="Proteomes" id="UP000002710"/>
    </source>
</evidence>
<comment type="subcellular location">
    <subcellularLocation>
        <location evidence="1">Cell inner membrane</location>
        <topology evidence="1">Multi-pass membrane protein</topology>
    </subcellularLocation>
</comment>
<feature type="transmembrane region" description="Helical" evidence="9">
    <location>
        <begin position="921"/>
        <end position="944"/>
    </location>
</feature>
<keyword evidence="7 9" id="KW-1133">Transmembrane helix</keyword>
<proteinExistence type="inferred from homology"/>
<dbReference type="SUPFAM" id="SSF82693">
    <property type="entry name" value="Multidrug efflux transporter AcrB pore domain, PN1, PN2, PC1 and PC2 subdomains"/>
    <property type="match status" value="3"/>
</dbReference>
<feature type="transmembrane region" description="Helical" evidence="9">
    <location>
        <begin position="12"/>
        <end position="34"/>
    </location>
</feature>
<dbReference type="InterPro" id="IPR001036">
    <property type="entry name" value="Acrflvin-R"/>
</dbReference>
<dbReference type="HOGENOM" id="CLU_002755_1_1_7"/>
<feature type="transmembrane region" description="Helical" evidence="9">
    <location>
        <begin position="998"/>
        <end position="1024"/>
    </location>
</feature>
<feature type="transmembrane region" description="Helical" evidence="9">
    <location>
        <begin position="531"/>
        <end position="553"/>
    </location>
</feature>
<evidence type="ECO:0000256" key="3">
    <source>
        <dbReference type="ARBA" id="ARBA00022448"/>
    </source>
</evidence>
<reference evidence="10 11" key="1">
    <citation type="journal article" date="2011" name="J. Bacteriol.">
        <title>Complete genome sequence and updated annotation of Desulfovibrio alaskensis G20.</title>
        <authorList>
            <person name="Hauser L.J."/>
            <person name="Land M.L."/>
            <person name="Brown S.D."/>
            <person name="Larimer F."/>
            <person name="Keller K.L."/>
            <person name="Rapp-Giles B.J."/>
            <person name="Price M.N."/>
            <person name="Lin M."/>
            <person name="Bruce D.C."/>
            <person name="Detter J.C."/>
            <person name="Tapia R."/>
            <person name="Han C.S."/>
            <person name="Goodwin L.A."/>
            <person name="Cheng J.F."/>
            <person name="Pitluck S."/>
            <person name="Copeland A."/>
            <person name="Lucas S."/>
            <person name="Nolan M."/>
            <person name="Lapidus A.L."/>
            <person name="Palumbo A.V."/>
            <person name="Wall J.D."/>
        </authorList>
    </citation>
    <scope>NUCLEOTIDE SEQUENCE [LARGE SCALE GENOMIC DNA]</scope>
    <source>
        <strain evidence="11">ATCC BAA 1058 / DSM 17464 / G20</strain>
    </source>
</reference>
<dbReference type="NCBIfam" id="TIGR00915">
    <property type="entry name" value="2A0602"/>
    <property type="match status" value="1"/>
</dbReference>
<protein>
    <submittedName>
        <fullName evidence="10">Transporter, hydrophobe/amphiphile efflux-1 (HAE1) family</fullName>
    </submittedName>
</protein>
<name>Q316E4_OLEA2</name>
<dbReference type="Gene3D" id="3.30.2090.10">
    <property type="entry name" value="Multidrug efflux transporter AcrB TolC docking domain, DN and DC subdomains"/>
    <property type="match status" value="2"/>
</dbReference>
<dbReference type="eggNOG" id="COG0841">
    <property type="taxonomic scope" value="Bacteria"/>
</dbReference>
<evidence type="ECO:0000256" key="4">
    <source>
        <dbReference type="ARBA" id="ARBA00022475"/>
    </source>
</evidence>
<keyword evidence="8 9" id="KW-0472">Membrane</keyword>
<organism evidence="10 11">
    <name type="scientific">Oleidesulfovibrio alaskensis (strain ATCC BAA-1058 / DSM 17464 / G20)</name>
    <name type="common">Desulfovibrio alaskensis</name>
    <dbReference type="NCBI Taxonomy" id="207559"/>
    <lineage>
        <taxon>Bacteria</taxon>
        <taxon>Pseudomonadati</taxon>
        <taxon>Thermodesulfobacteriota</taxon>
        <taxon>Desulfovibrionia</taxon>
        <taxon>Desulfovibrionales</taxon>
        <taxon>Desulfovibrionaceae</taxon>
        <taxon>Oleidesulfovibrio</taxon>
    </lineage>
</organism>
<feature type="transmembrane region" description="Helical" evidence="9">
    <location>
        <begin position="444"/>
        <end position="466"/>
    </location>
</feature>
<dbReference type="PANTHER" id="PTHR32063">
    <property type="match status" value="1"/>
</dbReference>
<evidence type="ECO:0000256" key="8">
    <source>
        <dbReference type="ARBA" id="ARBA00023136"/>
    </source>
</evidence>
<dbReference type="Gene3D" id="3.30.70.1320">
    <property type="entry name" value="Multidrug efflux transporter AcrB pore domain like"/>
    <property type="match status" value="1"/>
</dbReference>
<feature type="transmembrane region" description="Helical" evidence="9">
    <location>
        <begin position="472"/>
        <end position="499"/>
    </location>
</feature>
<dbReference type="RefSeq" id="WP_011366537.1">
    <property type="nucleotide sequence ID" value="NC_007519.1"/>
</dbReference>
<dbReference type="STRING" id="207559.Dde_0401"/>
<dbReference type="InterPro" id="IPR004764">
    <property type="entry name" value="MdtF-like"/>
</dbReference>
<gene>
    <name evidence="10" type="ordered locus">Dde_0401</name>
</gene>
<evidence type="ECO:0000256" key="1">
    <source>
        <dbReference type="ARBA" id="ARBA00004429"/>
    </source>
</evidence>
<feature type="transmembrane region" description="Helical" evidence="9">
    <location>
        <begin position="368"/>
        <end position="389"/>
    </location>
</feature>
<comment type="similarity">
    <text evidence="2">Belongs to the resistance-nodulation-cell division (RND) (TC 2.A.6) family.</text>
</comment>
<evidence type="ECO:0000256" key="6">
    <source>
        <dbReference type="ARBA" id="ARBA00022692"/>
    </source>
</evidence>
<feature type="transmembrane region" description="Helical" evidence="9">
    <location>
        <begin position="965"/>
        <end position="986"/>
    </location>
</feature>
<evidence type="ECO:0000256" key="9">
    <source>
        <dbReference type="SAM" id="Phobius"/>
    </source>
</evidence>
<dbReference type="GO" id="GO:0015562">
    <property type="term" value="F:efflux transmembrane transporter activity"/>
    <property type="evidence" value="ECO:0007669"/>
    <property type="project" value="InterPro"/>
</dbReference>
<keyword evidence="4" id="KW-1003">Cell membrane</keyword>
<dbReference type="KEGG" id="dde:Dde_0401"/>
<dbReference type="InterPro" id="IPR027463">
    <property type="entry name" value="AcrB_DN_DC_subdom"/>
</dbReference>
<dbReference type="Gene3D" id="1.20.1640.10">
    <property type="entry name" value="Multidrug efflux transporter AcrB transmembrane domain"/>
    <property type="match status" value="2"/>
</dbReference>
<dbReference type="PANTHER" id="PTHR32063:SF76">
    <property type="entry name" value="EFFLUX PUMP MEMBRANE TRANSPORTER"/>
    <property type="match status" value="1"/>
</dbReference>
<keyword evidence="3" id="KW-0813">Transport</keyword>
<evidence type="ECO:0000256" key="5">
    <source>
        <dbReference type="ARBA" id="ARBA00022519"/>
    </source>
</evidence>
<feature type="transmembrane region" description="Helical" evidence="9">
    <location>
        <begin position="395"/>
        <end position="415"/>
    </location>
</feature>
<feature type="transmembrane region" description="Helical" evidence="9">
    <location>
        <begin position="869"/>
        <end position="888"/>
    </location>
</feature>
<evidence type="ECO:0000256" key="2">
    <source>
        <dbReference type="ARBA" id="ARBA00010942"/>
    </source>
</evidence>
<sequence>MIAELFVSRPRLAMVISLVITIAGLVTMFTIPVAQYPQINPPEIVVSAAYPGASAQVLADTVAAPIESQVNGVEGMVYMSSSSDNSGNYSLTVTFGPDVDPDIAQVNVQNRVALAEPVLPTEVKQQGVSIRSKSSNMLAVYSFISPQGSHDSLYLSNYVSINIKDALTRVNGVSDVTVFGAKDYSMRIWLDPDRMAALKVSPEEVIEAVGSQNIQAAAGSVGSAPSSPDQQLTFTVRAKGRLTTVEEFRNIVIRSNDTGGLLRLGDVARVELGAKDYGTEATFNGHPAIALGVYQSPTANALDTVENLNKELDRLSRFFPEDVEYRLMYDTTDYVRAALWEIILTLLITFALVMGVTYIFLQDLRATLIPTLTIPVSLLGTFAVLMALGYSANTFTLFALILAIGVVVDDAIVVVENVQRIMYEEKLPAPQATIKAMEQVTGPVIATTLVLLAVFVPIGFISGITGNIFRQFAVTISTSVLLSSVNALTLSPALCAILLRPVRMHQHGPLAVFNTVLNKCRNSFVSGTAWLIRKMVISGVLFLAVAAGTYYMMNSIHTSFVPDEDQGALFVDVQLPDGAAKPRTGNVIDEIGAQMETMDGMQEVLGINGFSFLSGRGANSGLLIANLLPWDERSDASLHATALQAKMTVAFNAIPYANTRVLLPPAIPGLGMAGGIDFRVLATQGQSPQELAAAVRSMLIAANSDPRIMAAFSSYSANVPQVFIKLDRAKAESMGVAVSNVFATLQTQLGSRYINDFNMLGRAFQVNIQAENDYRNAVDDISRLHVRSGDGHMVPLGSIATIETVLGPQSYSRYNQFPSAQIMAIPVPGFSSGQAMDLFEELADKTLPEGYTYEWSGQSYQEKQTQGQTGILVGLALLFGYLFLVAQYESWTTPLPVMLSILFASGGALAGLMIAGMPLSIYAQIGLVLLVGLAAKNAILIVEFSRDKRLEGASIMEAATTGARIRFRAVLMTAFSFILGVFPMVIAQGAGAGSRQSIGTTVFAGMLASTMVGIFFIPPLYAAFETMRTRTMDWVHRRRDAAHAELTDTGSNNDA</sequence>
<dbReference type="FunFam" id="1.20.1640.10:FF:000001">
    <property type="entry name" value="Efflux pump membrane transporter"/>
    <property type="match status" value="1"/>
</dbReference>
<dbReference type="Gene3D" id="3.30.70.1430">
    <property type="entry name" value="Multidrug efflux transporter AcrB pore domain"/>
    <property type="match status" value="2"/>
</dbReference>
<dbReference type="GO" id="GO:0042910">
    <property type="term" value="F:xenobiotic transmembrane transporter activity"/>
    <property type="evidence" value="ECO:0007669"/>
    <property type="project" value="TreeGrafter"/>
</dbReference>
<dbReference type="EMBL" id="CP000112">
    <property type="protein sequence ID" value="ABB37202.1"/>
    <property type="molecule type" value="Genomic_DNA"/>
</dbReference>
<dbReference type="Pfam" id="PF00873">
    <property type="entry name" value="ACR_tran"/>
    <property type="match status" value="1"/>
</dbReference>
<keyword evidence="11" id="KW-1185">Reference proteome</keyword>
<evidence type="ECO:0000256" key="7">
    <source>
        <dbReference type="ARBA" id="ARBA00022989"/>
    </source>
</evidence>
<dbReference type="GO" id="GO:0009636">
    <property type="term" value="P:response to toxic substance"/>
    <property type="evidence" value="ECO:0007669"/>
    <property type="project" value="UniProtKB-ARBA"/>
</dbReference>
<dbReference type="Proteomes" id="UP000002710">
    <property type="component" value="Chromosome"/>
</dbReference>
<accession>Q316E4</accession>
<dbReference type="Gene3D" id="3.30.70.1440">
    <property type="entry name" value="Multidrug efflux transporter AcrB pore domain"/>
    <property type="match status" value="1"/>
</dbReference>
<feature type="transmembrane region" description="Helical" evidence="9">
    <location>
        <begin position="338"/>
        <end position="361"/>
    </location>
</feature>
<keyword evidence="5" id="KW-0997">Cell inner membrane</keyword>
<keyword evidence="6 9" id="KW-0812">Transmembrane</keyword>
<dbReference type="AlphaFoldDB" id="Q316E4"/>
<dbReference type="NCBIfam" id="NF000282">
    <property type="entry name" value="RND_permease_1"/>
    <property type="match status" value="1"/>
</dbReference>
<feature type="transmembrane region" description="Helical" evidence="9">
    <location>
        <begin position="895"/>
        <end position="915"/>
    </location>
</feature>
<dbReference type="SUPFAM" id="SSF82866">
    <property type="entry name" value="Multidrug efflux transporter AcrB transmembrane domain"/>
    <property type="match status" value="2"/>
</dbReference>
<dbReference type="FunFam" id="3.30.70.1430:FF:000001">
    <property type="entry name" value="Efflux pump membrane transporter"/>
    <property type="match status" value="1"/>
</dbReference>
<dbReference type="SUPFAM" id="SSF82714">
    <property type="entry name" value="Multidrug efflux transporter AcrB TolC docking domain, DN and DC subdomains"/>
    <property type="match status" value="2"/>
</dbReference>
<dbReference type="PRINTS" id="PR00702">
    <property type="entry name" value="ACRIFLAVINRP"/>
</dbReference>
<evidence type="ECO:0000313" key="10">
    <source>
        <dbReference type="EMBL" id="ABB37202.1"/>
    </source>
</evidence>